<dbReference type="Proteomes" id="UP001162881">
    <property type="component" value="Unassembled WGS sequence"/>
</dbReference>
<keyword evidence="7" id="KW-1185">Reference proteome</keyword>
<dbReference type="RefSeq" id="WP_244023189.1">
    <property type="nucleotide sequence ID" value="NZ_JALHLF010000098.1"/>
</dbReference>
<dbReference type="InterPro" id="IPR009057">
    <property type="entry name" value="Homeodomain-like_sf"/>
</dbReference>
<evidence type="ECO:0000256" key="1">
    <source>
        <dbReference type="ARBA" id="ARBA00023015"/>
    </source>
</evidence>
<accession>A0ABT0BH82</accession>
<name>A0ABT0BH82_9SPHN</name>
<proteinExistence type="predicted"/>
<dbReference type="PANTHER" id="PTHR47506:SF6">
    <property type="entry name" value="HTH-TYPE TRANSCRIPTIONAL REPRESSOR NEMR"/>
    <property type="match status" value="1"/>
</dbReference>
<dbReference type="InterPro" id="IPR011075">
    <property type="entry name" value="TetR_C"/>
</dbReference>
<dbReference type="SUPFAM" id="SSF46689">
    <property type="entry name" value="Homeodomain-like"/>
    <property type="match status" value="1"/>
</dbReference>
<evidence type="ECO:0000313" key="6">
    <source>
        <dbReference type="EMBL" id="MCJ2184397.1"/>
    </source>
</evidence>
<organism evidence="6 7">
    <name type="scientific">Novosphingobium organovorum</name>
    <dbReference type="NCBI Taxonomy" id="2930092"/>
    <lineage>
        <taxon>Bacteria</taxon>
        <taxon>Pseudomonadati</taxon>
        <taxon>Pseudomonadota</taxon>
        <taxon>Alphaproteobacteria</taxon>
        <taxon>Sphingomonadales</taxon>
        <taxon>Sphingomonadaceae</taxon>
        <taxon>Novosphingobium</taxon>
    </lineage>
</organism>
<dbReference type="InterPro" id="IPR036271">
    <property type="entry name" value="Tet_transcr_reg_TetR-rel_C_sf"/>
</dbReference>
<dbReference type="Pfam" id="PF16925">
    <property type="entry name" value="TetR_C_13"/>
    <property type="match status" value="1"/>
</dbReference>
<evidence type="ECO:0000313" key="7">
    <source>
        <dbReference type="Proteomes" id="UP001162881"/>
    </source>
</evidence>
<protein>
    <submittedName>
        <fullName evidence="6">TetR/AcrR family transcriptional regulator</fullName>
    </submittedName>
</protein>
<evidence type="ECO:0000256" key="4">
    <source>
        <dbReference type="PROSITE-ProRule" id="PRU00335"/>
    </source>
</evidence>
<feature type="DNA-binding region" description="H-T-H motif" evidence="4">
    <location>
        <begin position="10"/>
        <end position="29"/>
    </location>
</feature>
<reference evidence="6" key="1">
    <citation type="submission" date="2022-03" db="EMBL/GenBank/DDBJ databases">
        <title>Identification of a novel bacterium isolated from mangrove sediments.</title>
        <authorList>
            <person name="Pan X."/>
        </authorList>
    </citation>
    <scope>NUCLEOTIDE SEQUENCE</scope>
    <source>
        <strain evidence="6">B1949</strain>
    </source>
</reference>
<evidence type="ECO:0000256" key="2">
    <source>
        <dbReference type="ARBA" id="ARBA00023125"/>
    </source>
</evidence>
<dbReference type="Gene3D" id="1.10.357.10">
    <property type="entry name" value="Tetracycline Repressor, domain 2"/>
    <property type="match status" value="1"/>
</dbReference>
<keyword evidence="1" id="KW-0805">Transcription regulation</keyword>
<keyword evidence="3" id="KW-0804">Transcription</keyword>
<dbReference type="EMBL" id="JALHLF010000098">
    <property type="protein sequence ID" value="MCJ2184397.1"/>
    <property type="molecule type" value="Genomic_DNA"/>
</dbReference>
<dbReference type="InterPro" id="IPR001647">
    <property type="entry name" value="HTH_TetR"/>
</dbReference>
<keyword evidence="2 4" id="KW-0238">DNA-binding</keyword>
<evidence type="ECO:0000259" key="5">
    <source>
        <dbReference type="PROSITE" id="PS50977"/>
    </source>
</evidence>
<sequence length="176" mass="19906">MTQKGYATISVEAVAAAANLTKGSFYHHFTSKADFGIELIRSYGAYFQRRLSRFLDRDDLSPLDCLMAFTQDARISMARHEYRRGCLIGNLSQEVGSLPSAFRDLLEQELGVWETMTARCLNTAKQRGEIHEPLDPEILAHHFWTGWEGAVMRAKLQRSGTPLSDFADSFLTLITR</sequence>
<dbReference type="SUPFAM" id="SSF48498">
    <property type="entry name" value="Tetracyclin repressor-like, C-terminal domain"/>
    <property type="match status" value="1"/>
</dbReference>
<feature type="domain" description="HTH tetR-type" evidence="5">
    <location>
        <begin position="1"/>
        <end position="47"/>
    </location>
</feature>
<comment type="caution">
    <text evidence="6">The sequence shown here is derived from an EMBL/GenBank/DDBJ whole genome shotgun (WGS) entry which is preliminary data.</text>
</comment>
<dbReference type="PANTHER" id="PTHR47506">
    <property type="entry name" value="TRANSCRIPTIONAL REGULATORY PROTEIN"/>
    <property type="match status" value="1"/>
</dbReference>
<dbReference type="Pfam" id="PF00440">
    <property type="entry name" value="TetR_N"/>
    <property type="match status" value="1"/>
</dbReference>
<gene>
    <name evidence="6" type="ORF">MTR62_17115</name>
</gene>
<evidence type="ECO:0000256" key="3">
    <source>
        <dbReference type="ARBA" id="ARBA00023163"/>
    </source>
</evidence>
<dbReference type="PROSITE" id="PS50977">
    <property type="entry name" value="HTH_TETR_2"/>
    <property type="match status" value="1"/>
</dbReference>